<comment type="caution">
    <text evidence="2">The sequence shown here is derived from an EMBL/GenBank/DDBJ whole genome shotgun (WGS) entry which is preliminary data.</text>
</comment>
<dbReference type="AlphaFoldDB" id="A0A7X9ZTB4"/>
<dbReference type="Proteomes" id="UP000519023">
    <property type="component" value="Unassembled WGS sequence"/>
</dbReference>
<dbReference type="Gene3D" id="3.40.50.1820">
    <property type="entry name" value="alpha/beta hydrolase"/>
    <property type="match status" value="1"/>
</dbReference>
<reference evidence="2 3" key="1">
    <citation type="submission" date="2020-04" db="EMBL/GenBank/DDBJ databases">
        <title>Sphingobium sp. AR-3-1 isolated from Arctic soil.</title>
        <authorList>
            <person name="Dahal R.H."/>
            <person name="Chaudhary D.K."/>
        </authorList>
    </citation>
    <scope>NUCLEOTIDE SEQUENCE [LARGE SCALE GENOMIC DNA]</scope>
    <source>
        <strain evidence="2 3">AR-3-1</strain>
    </source>
</reference>
<evidence type="ECO:0000313" key="2">
    <source>
        <dbReference type="EMBL" id="NML11980.1"/>
    </source>
</evidence>
<evidence type="ECO:0000259" key="1">
    <source>
        <dbReference type="Pfam" id="PF00561"/>
    </source>
</evidence>
<dbReference type="EC" id="3.1.1.24" evidence="2"/>
<feature type="domain" description="AB hydrolase-1" evidence="1">
    <location>
        <begin position="22"/>
        <end position="130"/>
    </location>
</feature>
<dbReference type="GO" id="GO:0047570">
    <property type="term" value="F:3-oxoadipate enol-lactonase activity"/>
    <property type="evidence" value="ECO:0007669"/>
    <property type="project" value="UniProtKB-EC"/>
</dbReference>
<dbReference type="InterPro" id="IPR000073">
    <property type="entry name" value="AB_hydrolase_1"/>
</dbReference>
<name>A0A7X9ZTB4_9SPHN</name>
<dbReference type="SUPFAM" id="SSF53474">
    <property type="entry name" value="alpha/beta-Hydrolases"/>
    <property type="match status" value="1"/>
</dbReference>
<dbReference type="Pfam" id="PF00561">
    <property type="entry name" value="Abhydrolase_1"/>
    <property type="match status" value="1"/>
</dbReference>
<dbReference type="PANTHER" id="PTHR43798">
    <property type="entry name" value="MONOACYLGLYCEROL LIPASE"/>
    <property type="match status" value="1"/>
</dbReference>
<dbReference type="InterPro" id="IPR029058">
    <property type="entry name" value="AB_hydrolase_fold"/>
</dbReference>
<accession>A0A7X9ZTB4</accession>
<dbReference type="RefSeq" id="WP_169574396.1">
    <property type="nucleotide sequence ID" value="NZ_JABBFV010000015.1"/>
</dbReference>
<keyword evidence="2" id="KW-0378">Hydrolase</keyword>
<dbReference type="PRINTS" id="PR00111">
    <property type="entry name" value="ABHYDROLASE"/>
</dbReference>
<keyword evidence="3" id="KW-1185">Reference proteome</keyword>
<protein>
    <submittedName>
        <fullName evidence="2">3-oxoadipate enol-lactonase</fullName>
        <ecNumber evidence="2">3.1.1.24</ecNumber>
    </submittedName>
</protein>
<proteinExistence type="predicted"/>
<dbReference type="InterPro" id="IPR026968">
    <property type="entry name" value="PcaD/CatD"/>
</dbReference>
<dbReference type="InterPro" id="IPR050266">
    <property type="entry name" value="AB_hydrolase_sf"/>
</dbReference>
<dbReference type="NCBIfam" id="TIGR02427">
    <property type="entry name" value="protocat_pcaD"/>
    <property type="match status" value="1"/>
</dbReference>
<dbReference type="EMBL" id="JABBFV010000015">
    <property type="protein sequence ID" value="NML11980.1"/>
    <property type="molecule type" value="Genomic_DNA"/>
</dbReference>
<dbReference type="GO" id="GO:0042952">
    <property type="term" value="P:beta-ketoadipate pathway"/>
    <property type="evidence" value="ECO:0007669"/>
    <property type="project" value="InterPro"/>
</dbReference>
<gene>
    <name evidence="2" type="primary">pcaD</name>
    <name evidence="2" type="ORF">HHL08_17815</name>
</gene>
<sequence length="261" mass="27203">MPFARSHGADIYWKVEGRTDSPALVLLNSIGTDMDLWDAALPMLRERFCLLRIDARGHGASDAPTGDYSLSMLADDVATTMDAAGIARAAVAGVSLGGMVAMELALQAPQRVTALALVCTSATMDSASWDARIAKIRGEGMASIADLVMGRFLSPVFCAQHPATAATVLRGLLMMAPAGYAGCGAAIRDMALVDRLGAMPVPVPTLVVTGIRDTSTPFEGHGEHLLSAIPNAKHVGIEAAHLAPIEAPHAVSTALIDFFSN</sequence>
<organism evidence="2 3">
    <name type="scientific">Sphingobium psychrophilum</name>
    <dbReference type="NCBI Taxonomy" id="2728834"/>
    <lineage>
        <taxon>Bacteria</taxon>
        <taxon>Pseudomonadati</taxon>
        <taxon>Pseudomonadota</taxon>
        <taxon>Alphaproteobacteria</taxon>
        <taxon>Sphingomonadales</taxon>
        <taxon>Sphingomonadaceae</taxon>
        <taxon>Sphingobium</taxon>
    </lineage>
</organism>
<evidence type="ECO:0000313" key="3">
    <source>
        <dbReference type="Proteomes" id="UP000519023"/>
    </source>
</evidence>